<dbReference type="Gene3D" id="3.40.250.10">
    <property type="entry name" value="Rhodanese-like domain"/>
    <property type="match status" value="1"/>
</dbReference>
<proteinExistence type="predicted"/>
<name>A0A1F6GG40_9PROT</name>
<dbReference type="GO" id="GO:0004792">
    <property type="term" value="F:thiosulfate-cyanide sulfurtransferase activity"/>
    <property type="evidence" value="ECO:0007669"/>
    <property type="project" value="TreeGrafter"/>
</dbReference>
<sequence>MTFDDFLAQVRGQVAEVLPWEVEAAFEEGYSGLVLDVREEQEFAVAHVKGSLWVPRGILESAADHGFEDTVAELADARDKEVLVICRSGRRSLLAAHLLNQMGFKNTKSLRGGVRGLYDSGYALYNRSGREVGEDELDLFFYPLRKTSPVPKDMA</sequence>
<dbReference type="STRING" id="1817772.A2527_03050"/>
<evidence type="ECO:0000313" key="3">
    <source>
        <dbReference type="Proteomes" id="UP000178449"/>
    </source>
</evidence>
<reference evidence="2 3" key="1">
    <citation type="journal article" date="2016" name="Nat. Commun.">
        <title>Thousands of microbial genomes shed light on interconnected biogeochemical processes in an aquifer system.</title>
        <authorList>
            <person name="Anantharaman K."/>
            <person name="Brown C.T."/>
            <person name="Hug L.A."/>
            <person name="Sharon I."/>
            <person name="Castelle C.J."/>
            <person name="Probst A.J."/>
            <person name="Thomas B.C."/>
            <person name="Singh A."/>
            <person name="Wilkins M.J."/>
            <person name="Karaoz U."/>
            <person name="Brodie E.L."/>
            <person name="Williams K.H."/>
            <person name="Hubbard S.S."/>
            <person name="Banfield J.F."/>
        </authorList>
    </citation>
    <scope>NUCLEOTIDE SEQUENCE [LARGE SCALE GENOMIC DNA]</scope>
</reference>
<dbReference type="Pfam" id="PF00581">
    <property type="entry name" value="Rhodanese"/>
    <property type="match status" value="1"/>
</dbReference>
<dbReference type="EMBL" id="MFNE01000006">
    <property type="protein sequence ID" value="OGG97069.1"/>
    <property type="molecule type" value="Genomic_DNA"/>
</dbReference>
<evidence type="ECO:0000313" key="2">
    <source>
        <dbReference type="EMBL" id="OGG97069.1"/>
    </source>
</evidence>
<feature type="domain" description="Rhodanese" evidence="1">
    <location>
        <begin position="33"/>
        <end position="126"/>
    </location>
</feature>
<dbReference type="AlphaFoldDB" id="A0A1F6GG40"/>
<dbReference type="InterPro" id="IPR036873">
    <property type="entry name" value="Rhodanese-like_dom_sf"/>
</dbReference>
<dbReference type="SUPFAM" id="SSF52821">
    <property type="entry name" value="Rhodanese/Cell cycle control phosphatase"/>
    <property type="match status" value="1"/>
</dbReference>
<protein>
    <recommendedName>
        <fullName evidence="1">Rhodanese domain-containing protein</fullName>
    </recommendedName>
</protein>
<accession>A0A1F6GG40</accession>
<dbReference type="SMART" id="SM00450">
    <property type="entry name" value="RHOD"/>
    <property type="match status" value="1"/>
</dbReference>
<dbReference type="Proteomes" id="UP000178449">
    <property type="component" value="Unassembled WGS sequence"/>
</dbReference>
<comment type="caution">
    <text evidence="2">The sequence shown here is derived from an EMBL/GenBank/DDBJ whole genome shotgun (WGS) entry which is preliminary data.</text>
</comment>
<gene>
    <name evidence="2" type="ORF">A2527_03050</name>
</gene>
<dbReference type="PANTHER" id="PTHR44086">
    <property type="entry name" value="THIOSULFATE SULFURTRANSFERASE RDL2, MITOCHONDRIAL-RELATED"/>
    <property type="match status" value="1"/>
</dbReference>
<dbReference type="CDD" id="cd00158">
    <property type="entry name" value="RHOD"/>
    <property type="match status" value="1"/>
</dbReference>
<dbReference type="InterPro" id="IPR001763">
    <property type="entry name" value="Rhodanese-like_dom"/>
</dbReference>
<evidence type="ECO:0000259" key="1">
    <source>
        <dbReference type="PROSITE" id="PS50206"/>
    </source>
</evidence>
<dbReference type="PANTHER" id="PTHR44086:SF10">
    <property type="entry name" value="THIOSULFATE SULFURTRANSFERASE_RHODANESE-LIKE DOMAIN-CONTAINING PROTEIN 3"/>
    <property type="match status" value="1"/>
</dbReference>
<organism evidence="2 3">
    <name type="scientific">Candidatus Lambdaproteobacteria bacterium RIFOXYD2_FULL_50_16</name>
    <dbReference type="NCBI Taxonomy" id="1817772"/>
    <lineage>
        <taxon>Bacteria</taxon>
        <taxon>Pseudomonadati</taxon>
        <taxon>Pseudomonadota</taxon>
        <taxon>Candidatus Lambdaproteobacteria</taxon>
    </lineage>
</organism>
<dbReference type="PROSITE" id="PS50206">
    <property type="entry name" value="RHODANESE_3"/>
    <property type="match status" value="1"/>
</dbReference>